<dbReference type="InterPro" id="IPR001789">
    <property type="entry name" value="Sig_transdc_resp-reg_receiver"/>
</dbReference>
<organism evidence="10 11">
    <name type="scientific">Pseudomonas turukhanskensis</name>
    <dbReference type="NCBI Taxonomy" id="1806536"/>
    <lineage>
        <taxon>Bacteria</taxon>
        <taxon>Pseudomonadati</taxon>
        <taxon>Pseudomonadota</taxon>
        <taxon>Gammaproteobacteria</taxon>
        <taxon>Pseudomonadales</taxon>
        <taxon>Pseudomonadaceae</taxon>
        <taxon>Pseudomonas</taxon>
    </lineage>
</organism>
<dbReference type="EC" id="2.7.13.3" evidence="2"/>
<dbReference type="InterPro" id="IPR003594">
    <property type="entry name" value="HATPase_dom"/>
</dbReference>
<evidence type="ECO:0000256" key="4">
    <source>
        <dbReference type="PROSITE-ProRule" id="PRU00169"/>
    </source>
</evidence>
<dbReference type="InterPro" id="IPR005467">
    <property type="entry name" value="His_kinase_dom"/>
</dbReference>
<dbReference type="PROSITE" id="PS50113">
    <property type="entry name" value="PAC"/>
    <property type="match status" value="1"/>
</dbReference>
<gene>
    <name evidence="10" type="ORF">GCM10017655_33480</name>
</gene>
<reference evidence="10" key="1">
    <citation type="journal article" date="2014" name="Int. J. Syst. Evol. Microbiol.">
        <title>Complete genome sequence of Corynebacterium casei LMG S-19264T (=DSM 44701T), isolated from a smear-ripened cheese.</title>
        <authorList>
            <consortium name="US DOE Joint Genome Institute (JGI-PGF)"/>
            <person name="Walter F."/>
            <person name="Albersmeier A."/>
            <person name="Kalinowski J."/>
            <person name="Ruckert C."/>
        </authorList>
    </citation>
    <scope>NUCLEOTIDE SEQUENCE</scope>
    <source>
        <strain evidence="10">VKM B-2935</strain>
    </source>
</reference>
<dbReference type="InterPro" id="IPR000700">
    <property type="entry name" value="PAS-assoc_C"/>
</dbReference>
<evidence type="ECO:0000259" key="9">
    <source>
        <dbReference type="PROSITE" id="PS50113"/>
    </source>
</evidence>
<dbReference type="InterPro" id="IPR013655">
    <property type="entry name" value="PAS_fold_3"/>
</dbReference>
<protein>
    <recommendedName>
        <fullName evidence="2">histidine kinase</fullName>
        <ecNumber evidence="2">2.7.13.3</ecNumber>
    </recommendedName>
</protein>
<dbReference type="AlphaFoldDB" id="A0A9W6K693"/>
<dbReference type="Pfam" id="PF02518">
    <property type="entry name" value="HATPase_c"/>
    <property type="match status" value="1"/>
</dbReference>
<dbReference type="InterPro" id="IPR011006">
    <property type="entry name" value="CheY-like_superfamily"/>
</dbReference>
<comment type="caution">
    <text evidence="10">The sequence shown here is derived from an EMBL/GenBank/DDBJ whole genome shotgun (WGS) entry which is preliminary data.</text>
</comment>
<dbReference type="SMART" id="SM00388">
    <property type="entry name" value="HisKA"/>
    <property type="match status" value="1"/>
</dbReference>
<dbReference type="SUPFAM" id="SSF55785">
    <property type="entry name" value="PYP-like sensor domain (PAS domain)"/>
    <property type="match status" value="2"/>
</dbReference>
<feature type="domain" description="PAS" evidence="8">
    <location>
        <begin position="308"/>
        <end position="351"/>
    </location>
</feature>
<dbReference type="CDD" id="cd00130">
    <property type="entry name" value="PAS"/>
    <property type="match status" value="2"/>
</dbReference>
<dbReference type="Pfam" id="PF00072">
    <property type="entry name" value="Response_reg"/>
    <property type="match status" value="2"/>
</dbReference>
<keyword evidence="11" id="KW-1185">Reference proteome</keyword>
<dbReference type="RefSeq" id="WP_271196479.1">
    <property type="nucleotide sequence ID" value="NZ_BSFN01000010.1"/>
</dbReference>
<proteinExistence type="predicted"/>
<evidence type="ECO:0000259" key="6">
    <source>
        <dbReference type="PROSITE" id="PS50109"/>
    </source>
</evidence>
<dbReference type="Gene3D" id="1.10.287.130">
    <property type="match status" value="1"/>
</dbReference>
<dbReference type="GO" id="GO:0000155">
    <property type="term" value="F:phosphorelay sensor kinase activity"/>
    <property type="evidence" value="ECO:0007669"/>
    <property type="project" value="InterPro"/>
</dbReference>
<dbReference type="PANTHER" id="PTHR43065:SF49">
    <property type="entry name" value="HISTIDINE KINASE"/>
    <property type="match status" value="1"/>
</dbReference>
<accession>A0A9W6K693</accession>
<name>A0A9W6K693_9PSED</name>
<dbReference type="PROSITE" id="PS50112">
    <property type="entry name" value="PAS"/>
    <property type="match status" value="1"/>
</dbReference>
<feature type="coiled-coil region" evidence="5">
    <location>
        <begin position="395"/>
        <end position="425"/>
    </location>
</feature>
<dbReference type="SUPFAM" id="SSF52172">
    <property type="entry name" value="CheY-like"/>
    <property type="match status" value="2"/>
</dbReference>
<keyword evidence="3 4" id="KW-0597">Phosphoprotein</keyword>
<dbReference type="PRINTS" id="PR00344">
    <property type="entry name" value="BCTRLSENSOR"/>
</dbReference>
<dbReference type="InterPro" id="IPR035965">
    <property type="entry name" value="PAS-like_dom_sf"/>
</dbReference>
<feature type="domain" description="Response regulatory" evidence="7">
    <location>
        <begin position="8"/>
        <end position="124"/>
    </location>
</feature>
<comment type="catalytic activity">
    <reaction evidence="1">
        <text>ATP + protein L-histidine = ADP + protein N-phospho-L-histidine.</text>
        <dbReference type="EC" id="2.7.13.3"/>
    </reaction>
</comment>
<dbReference type="InterPro" id="IPR001610">
    <property type="entry name" value="PAC"/>
</dbReference>
<dbReference type="InterPro" id="IPR036097">
    <property type="entry name" value="HisK_dim/P_sf"/>
</dbReference>
<dbReference type="SMART" id="SM00387">
    <property type="entry name" value="HATPase_c"/>
    <property type="match status" value="1"/>
</dbReference>
<evidence type="ECO:0000259" key="8">
    <source>
        <dbReference type="PROSITE" id="PS50112"/>
    </source>
</evidence>
<feature type="modified residue" description="4-aspartylphosphate" evidence="4">
    <location>
        <position position="732"/>
    </location>
</feature>
<dbReference type="SUPFAM" id="SSF47384">
    <property type="entry name" value="Homodimeric domain of signal transducing histidine kinase"/>
    <property type="match status" value="1"/>
</dbReference>
<evidence type="ECO:0000259" key="7">
    <source>
        <dbReference type="PROSITE" id="PS50110"/>
    </source>
</evidence>
<dbReference type="Pfam" id="PF08447">
    <property type="entry name" value="PAS_3"/>
    <property type="match status" value="2"/>
</dbReference>
<dbReference type="Gene3D" id="3.30.450.20">
    <property type="entry name" value="PAS domain"/>
    <property type="match status" value="2"/>
</dbReference>
<dbReference type="EMBL" id="BSFN01000010">
    <property type="protein sequence ID" value="GLK90285.1"/>
    <property type="molecule type" value="Genomic_DNA"/>
</dbReference>
<dbReference type="CDD" id="cd00156">
    <property type="entry name" value="REC"/>
    <property type="match status" value="2"/>
</dbReference>
<reference evidence="10" key="2">
    <citation type="submission" date="2023-01" db="EMBL/GenBank/DDBJ databases">
        <authorList>
            <person name="Sun Q."/>
            <person name="Evtushenko L."/>
        </authorList>
    </citation>
    <scope>NUCLEOTIDE SEQUENCE</scope>
    <source>
        <strain evidence="10">VKM B-2935</strain>
    </source>
</reference>
<keyword evidence="5" id="KW-0175">Coiled coil</keyword>
<feature type="modified residue" description="4-aspartylphosphate" evidence="4">
    <location>
        <position position="59"/>
    </location>
</feature>
<feature type="domain" description="Response regulatory" evidence="7">
    <location>
        <begin position="683"/>
        <end position="793"/>
    </location>
</feature>
<dbReference type="SMART" id="SM00086">
    <property type="entry name" value="PAC"/>
    <property type="match status" value="2"/>
</dbReference>
<dbReference type="SUPFAM" id="SSF55874">
    <property type="entry name" value="ATPase domain of HSP90 chaperone/DNA topoisomerase II/histidine kinase"/>
    <property type="match status" value="1"/>
</dbReference>
<dbReference type="SMART" id="SM00448">
    <property type="entry name" value="REC"/>
    <property type="match status" value="2"/>
</dbReference>
<dbReference type="PROSITE" id="PS50109">
    <property type="entry name" value="HIS_KIN"/>
    <property type="match status" value="1"/>
</dbReference>
<dbReference type="PANTHER" id="PTHR43065">
    <property type="entry name" value="SENSOR HISTIDINE KINASE"/>
    <property type="match status" value="1"/>
</dbReference>
<dbReference type="InterPro" id="IPR036890">
    <property type="entry name" value="HATPase_C_sf"/>
</dbReference>
<dbReference type="InterPro" id="IPR000014">
    <property type="entry name" value="PAS"/>
</dbReference>
<feature type="domain" description="Histidine kinase" evidence="6">
    <location>
        <begin position="434"/>
        <end position="660"/>
    </location>
</feature>
<dbReference type="SMART" id="SM00091">
    <property type="entry name" value="PAS"/>
    <property type="match status" value="2"/>
</dbReference>
<dbReference type="Pfam" id="PF00512">
    <property type="entry name" value="HisKA"/>
    <property type="match status" value="1"/>
</dbReference>
<evidence type="ECO:0000313" key="11">
    <source>
        <dbReference type="Proteomes" id="UP001143328"/>
    </source>
</evidence>
<evidence type="ECO:0000256" key="3">
    <source>
        <dbReference type="ARBA" id="ARBA00022553"/>
    </source>
</evidence>
<sequence>MPASNHISLLLIEDSPHDAELAQLALERAGYQLDVELVYDHYGVVEALQRREFDLILADFVLPGFSGGLALQEAQRLAPKTPFIFLSGIYGEENAVNMMRAGAVDYVLKQNLSLLPKAVNRAMAEVNERRRRQQAEQALQEIGARARLAVEAAGLGMWDYEPASGQLRCDQRYRAMCGLDGDEALDMSVFERLCHRDDLPVLRASIEAVTHDPSHPDFATPYRITLPDGRERWLEMRGQAFFDQGRCTRFVGVVMDITEQRAATEALKQMNETLGERVQERTRERDRTWELSRDLLAVTGFDSTTLAVNPAWYSILGWKQDDLLGLPLVAITHPDDVRSSRVAMATVRRGQVADRFVNRLRHRDGSYRWIAWSAVPDASRAYVAGRDISQEIANIDKLADANTALRKQIQERENVEATLRQMQRLEAVGQLTAGVAHDFNNLLTVILTSTMFLQRDLERGNVPAETSLRRVNHIRTAGERGATLTAQLLAFARRQQLAPAPLNLNETLDNLHTLLKSTLGGRISVAIQAQADLWHALVDPTQIDMIILNLAINARDAMKDGGQLVLATANVSISQPAQSAEEPGPGDYVMLSVSDTGTGMSAEVLQKAFEPFFTTKEVGKGSGLGLAQVFGFAKQSGGGARIFTEVGVGTTVQVYLPRTEPKPENGSNDTSDHDNELLSGDYRILLVDDDAAVRDVTAQMLQRLGFQVVEADSGARALQLLATLEVDLLLADFAMPGMNGGELARVVAVQQPQLPIVFISGYAELDSVGLGDSPVIQKPFTEEQLVRKLLQALRAVVPKAAPKHG</sequence>
<evidence type="ECO:0000313" key="10">
    <source>
        <dbReference type="EMBL" id="GLK90285.1"/>
    </source>
</evidence>
<dbReference type="Proteomes" id="UP001143328">
    <property type="component" value="Unassembled WGS sequence"/>
</dbReference>
<evidence type="ECO:0000256" key="2">
    <source>
        <dbReference type="ARBA" id="ARBA00012438"/>
    </source>
</evidence>
<evidence type="ECO:0000256" key="5">
    <source>
        <dbReference type="SAM" id="Coils"/>
    </source>
</evidence>
<dbReference type="NCBIfam" id="TIGR00229">
    <property type="entry name" value="sensory_box"/>
    <property type="match status" value="2"/>
</dbReference>
<dbReference type="PROSITE" id="PS50110">
    <property type="entry name" value="RESPONSE_REGULATORY"/>
    <property type="match status" value="2"/>
</dbReference>
<dbReference type="Gene3D" id="3.30.565.10">
    <property type="entry name" value="Histidine kinase-like ATPase, C-terminal domain"/>
    <property type="match status" value="1"/>
</dbReference>
<feature type="domain" description="PAC" evidence="9">
    <location>
        <begin position="218"/>
        <end position="269"/>
    </location>
</feature>
<dbReference type="CDD" id="cd00082">
    <property type="entry name" value="HisKA"/>
    <property type="match status" value="1"/>
</dbReference>
<dbReference type="Gene3D" id="2.10.70.100">
    <property type="match status" value="1"/>
</dbReference>
<dbReference type="InterPro" id="IPR004358">
    <property type="entry name" value="Sig_transdc_His_kin-like_C"/>
</dbReference>
<dbReference type="Gene3D" id="3.40.50.2300">
    <property type="match status" value="2"/>
</dbReference>
<evidence type="ECO:0000256" key="1">
    <source>
        <dbReference type="ARBA" id="ARBA00000085"/>
    </source>
</evidence>
<dbReference type="InterPro" id="IPR003661">
    <property type="entry name" value="HisK_dim/P_dom"/>
</dbReference>